<evidence type="ECO:0000256" key="1">
    <source>
        <dbReference type="SAM" id="MobiDB-lite"/>
    </source>
</evidence>
<dbReference type="EMBL" id="JAFJMO010000004">
    <property type="protein sequence ID" value="KAJ8279604.1"/>
    <property type="molecule type" value="Genomic_DNA"/>
</dbReference>
<sequence>MSARSCPANSRDNSEAMRVSGPSFFLRKGEIKGGHPCGTYTTPHIATPSLSSVAPLGSIASKLNEWEPIVRRDFVLSPQSAPLETSEPADGGKSLSRHTPDRPALPGFKLAPGAHEMSRISGWLHSGCPTPPAHSGAFSLTTSASTVSPAHAAPSSFPYDNFLSPTRNGSNWENYWEPIATSDSFQQLLQPENVILDGFESTSNAHLKKLRSTIASSHVAFATGDATGNNKETLMYK</sequence>
<dbReference type="Proteomes" id="UP001152803">
    <property type="component" value="Unassembled WGS sequence"/>
</dbReference>
<dbReference type="AlphaFoldDB" id="A0A9Q1I3A4"/>
<comment type="caution">
    <text evidence="2">The sequence shown here is derived from an EMBL/GenBank/DDBJ whole genome shotgun (WGS) entry which is preliminary data.</text>
</comment>
<dbReference type="OrthoDB" id="10620965at2759"/>
<feature type="region of interest" description="Disordered" evidence="1">
    <location>
        <begin position="80"/>
        <end position="107"/>
    </location>
</feature>
<gene>
    <name evidence="2" type="ORF">COCON_G00066700</name>
</gene>
<proteinExistence type="predicted"/>
<evidence type="ECO:0000313" key="3">
    <source>
        <dbReference type="Proteomes" id="UP001152803"/>
    </source>
</evidence>
<evidence type="ECO:0000313" key="2">
    <source>
        <dbReference type="EMBL" id="KAJ8279604.1"/>
    </source>
</evidence>
<accession>A0A9Q1I3A4</accession>
<reference evidence="2" key="1">
    <citation type="journal article" date="2023" name="Science">
        <title>Genome structures resolve the early diversification of teleost fishes.</title>
        <authorList>
            <person name="Parey E."/>
            <person name="Louis A."/>
            <person name="Montfort J."/>
            <person name="Bouchez O."/>
            <person name="Roques C."/>
            <person name="Iampietro C."/>
            <person name="Lluch J."/>
            <person name="Castinel A."/>
            <person name="Donnadieu C."/>
            <person name="Desvignes T."/>
            <person name="Floi Bucao C."/>
            <person name="Jouanno E."/>
            <person name="Wen M."/>
            <person name="Mejri S."/>
            <person name="Dirks R."/>
            <person name="Jansen H."/>
            <person name="Henkel C."/>
            <person name="Chen W.J."/>
            <person name="Zahm M."/>
            <person name="Cabau C."/>
            <person name="Klopp C."/>
            <person name="Thompson A.W."/>
            <person name="Robinson-Rechavi M."/>
            <person name="Braasch I."/>
            <person name="Lecointre G."/>
            <person name="Bobe J."/>
            <person name="Postlethwait J.H."/>
            <person name="Berthelot C."/>
            <person name="Roest Crollius H."/>
            <person name="Guiguen Y."/>
        </authorList>
    </citation>
    <scope>NUCLEOTIDE SEQUENCE</scope>
    <source>
        <strain evidence="2">Concon-B</strain>
    </source>
</reference>
<protein>
    <submittedName>
        <fullName evidence="2">Uncharacterized protein</fullName>
    </submittedName>
</protein>
<organism evidence="2 3">
    <name type="scientific">Conger conger</name>
    <name type="common">Conger eel</name>
    <name type="synonym">Muraena conger</name>
    <dbReference type="NCBI Taxonomy" id="82655"/>
    <lineage>
        <taxon>Eukaryota</taxon>
        <taxon>Metazoa</taxon>
        <taxon>Chordata</taxon>
        <taxon>Craniata</taxon>
        <taxon>Vertebrata</taxon>
        <taxon>Euteleostomi</taxon>
        <taxon>Actinopterygii</taxon>
        <taxon>Neopterygii</taxon>
        <taxon>Teleostei</taxon>
        <taxon>Anguilliformes</taxon>
        <taxon>Congridae</taxon>
        <taxon>Conger</taxon>
    </lineage>
</organism>
<keyword evidence="3" id="KW-1185">Reference proteome</keyword>
<name>A0A9Q1I3A4_CONCO</name>